<organism evidence="1 2">
    <name type="scientific">Cuscuta australis</name>
    <dbReference type="NCBI Taxonomy" id="267555"/>
    <lineage>
        <taxon>Eukaryota</taxon>
        <taxon>Viridiplantae</taxon>
        <taxon>Streptophyta</taxon>
        <taxon>Embryophyta</taxon>
        <taxon>Tracheophyta</taxon>
        <taxon>Spermatophyta</taxon>
        <taxon>Magnoliopsida</taxon>
        <taxon>eudicotyledons</taxon>
        <taxon>Gunneridae</taxon>
        <taxon>Pentapetalae</taxon>
        <taxon>asterids</taxon>
        <taxon>lamiids</taxon>
        <taxon>Solanales</taxon>
        <taxon>Convolvulaceae</taxon>
        <taxon>Cuscuteae</taxon>
        <taxon>Cuscuta</taxon>
        <taxon>Cuscuta subgen. Grammica</taxon>
        <taxon>Cuscuta sect. Cleistogrammica</taxon>
    </lineage>
</organism>
<evidence type="ECO:0000313" key="1">
    <source>
        <dbReference type="EMBL" id="RAL44146.1"/>
    </source>
</evidence>
<comment type="caution">
    <text evidence="1">The sequence shown here is derived from an EMBL/GenBank/DDBJ whole genome shotgun (WGS) entry which is preliminary data.</text>
</comment>
<evidence type="ECO:0000313" key="2">
    <source>
        <dbReference type="Proteomes" id="UP000249390"/>
    </source>
</evidence>
<accession>A0A328DFA5</accession>
<gene>
    <name evidence="1" type="ORF">DM860_016392</name>
</gene>
<dbReference type="AlphaFoldDB" id="A0A328DFA5"/>
<keyword evidence="2" id="KW-1185">Reference proteome</keyword>
<sequence>MMSWTQIYPNPEKYGWIWHCTFPLNTDADLEIGFLKWCWIRNSTSVMGISVSTPSHQSRIRMENYLVKPRPSYQDIPNAIGTMQLPLKTAKDIECIEKGGRVVQVLSFY</sequence>
<proteinExistence type="predicted"/>
<dbReference type="EMBL" id="NQVE01000147">
    <property type="protein sequence ID" value="RAL44146.1"/>
    <property type="molecule type" value="Genomic_DNA"/>
</dbReference>
<dbReference type="Proteomes" id="UP000249390">
    <property type="component" value="Unassembled WGS sequence"/>
</dbReference>
<name>A0A328DFA5_9ASTE</name>
<reference evidence="1 2" key="1">
    <citation type="submission" date="2018-06" db="EMBL/GenBank/DDBJ databases">
        <title>The Genome of Cuscuta australis (Dodder) Provides Insight into the Evolution of Plant Parasitism.</title>
        <authorList>
            <person name="Liu H."/>
        </authorList>
    </citation>
    <scope>NUCLEOTIDE SEQUENCE [LARGE SCALE GENOMIC DNA]</scope>
    <source>
        <strain evidence="2">cv. Yunnan</strain>
        <tissue evidence="1">Vines</tissue>
    </source>
</reference>
<protein>
    <submittedName>
        <fullName evidence="1">Uncharacterized protein</fullName>
    </submittedName>
</protein>